<dbReference type="SUPFAM" id="SSF52172">
    <property type="entry name" value="CheY-like"/>
    <property type="match status" value="1"/>
</dbReference>
<dbReference type="PROSITE" id="PS50110">
    <property type="entry name" value="RESPONSE_REGULATORY"/>
    <property type="match status" value="1"/>
</dbReference>
<evidence type="ECO:0000313" key="3">
    <source>
        <dbReference type="EMBL" id="MDI9859285.1"/>
    </source>
</evidence>
<feature type="domain" description="Response regulatory" evidence="2">
    <location>
        <begin position="3"/>
        <end position="116"/>
    </location>
</feature>
<dbReference type="PANTHER" id="PTHR37299">
    <property type="entry name" value="TRANSCRIPTIONAL REGULATOR-RELATED"/>
    <property type="match status" value="1"/>
</dbReference>
<proteinExistence type="predicted"/>
<dbReference type="SMART" id="SM00850">
    <property type="entry name" value="LytTR"/>
    <property type="match status" value="1"/>
</dbReference>
<dbReference type="SMART" id="SM00448">
    <property type="entry name" value="REC"/>
    <property type="match status" value="1"/>
</dbReference>
<dbReference type="GO" id="GO:0003677">
    <property type="term" value="F:DNA binding"/>
    <property type="evidence" value="ECO:0007669"/>
    <property type="project" value="UniProtKB-KW"/>
</dbReference>
<sequence>MLRAIIVDDENNALEALKTLLTNYCPQVKIIDTASSVEEAYQKVVTFNPNLLFLDVEMTNGTGFDLLMKFDEPSFKVIFVTGFDQYALNAIKFSAIDYLLKPIDVAELIEAVKKAEKQLDSQDNLGELRNLLSTLNNPRSRKNKIAIPTHKGFEMIEVQDIVRCEASSGYTLIHLLQGKPVMSSRDLKTYHELLEEYDFFRIHDSHVISHFHIQKVLNEDGGVVVLTNDIRLPIARRRKSDFLEWLKGR</sequence>
<gene>
    <name evidence="3" type="ORF">QM524_08700</name>
</gene>
<evidence type="ECO:0000313" key="4">
    <source>
        <dbReference type="Proteomes" id="UP001236507"/>
    </source>
</evidence>
<dbReference type="Proteomes" id="UP001236507">
    <property type="component" value="Unassembled WGS sequence"/>
</dbReference>
<accession>A0ABT6Y6U9</accession>
<dbReference type="PANTHER" id="PTHR37299:SF1">
    <property type="entry name" value="STAGE 0 SPORULATION PROTEIN A HOMOLOG"/>
    <property type="match status" value="1"/>
</dbReference>
<dbReference type="Gene3D" id="3.40.50.2300">
    <property type="match status" value="1"/>
</dbReference>
<protein>
    <submittedName>
        <fullName evidence="3">LytTR family DNA-binding domain-containing protein</fullName>
    </submittedName>
</protein>
<organism evidence="3 4">
    <name type="scientific">Flectobacillus roseus</name>
    <dbReference type="NCBI Taxonomy" id="502259"/>
    <lineage>
        <taxon>Bacteria</taxon>
        <taxon>Pseudomonadati</taxon>
        <taxon>Bacteroidota</taxon>
        <taxon>Cytophagia</taxon>
        <taxon>Cytophagales</taxon>
        <taxon>Flectobacillaceae</taxon>
        <taxon>Flectobacillus</taxon>
    </lineage>
</organism>
<dbReference type="InterPro" id="IPR001789">
    <property type="entry name" value="Sig_transdc_resp-reg_receiver"/>
</dbReference>
<keyword evidence="1" id="KW-0597">Phosphoprotein</keyword>
<dbReference type="InterPro" id="IPR011006">
    <property type="entry name" value="CheY-like_superfamily"/>
</dbReference>
<feature type="modified residue" description="4-aspartylphosphate" evidence="1">
    <location>
        <position position="55"/>
    </location>
</feature>
<dbReference type="EMBL" id="JASHIF010000007">
    <property type="protein sequence ID" value="MDI9859285.1"/>
    <property type="molecule type" value="Genomic_DNA"/>
</dbReference>
<dbReference type="Pfam" id="PF00072">
    <property type="entry name" value="Response_reg"/>
    <property type="match status" value="1"/>
</dbReference>
<keyword evidence="3" id="KW-0238">DNA-binding</keyword>
<dbReference type="Gene3D" id="2.40.50.1020">
    <property type="entry name" value="LytTr DNA-binding domain"/>
    <property type="match status" value="1"/>
</dbReference>
<dbReference type="InterPro" id="IPR046947">
    <property type="entry name" value="LytR-like"/>
</dbReference>
<name>A0ABT6Y6U9_9BACT</name>
<comment type="caution">
    <text evidence="3">The sequence shown here is derived from an EMBL/GenBank/DDBJ whole genome shotgun (WGS) entry which is preliminary data.</text>
</comment>
<dbReference type="Pfam" id="PF04397">
    <property type="entry name" value="LytTR"/>
    <property type="match status" value="1"/>
</dbReference>
<evidence type="ECO:0000256" key="1">
    <source>
        <dbReference type="PROSITE-ProRule" id="PRU00169"/>
    </source>
</evidence>
<dbReference type="RefSeq" id="WP_166579863.1">
    <property type="nucleotide sequence ID" value="NZ_JASHIF010000007.1"/>
</dbReference>
<evidence type="ECO:0000259" key="2">
    <source>
        <dbReference type="PROSITE" id="PS50110"/>
    </source>
</evidence>
<dbReference type="InterPro" id="IPR007492">
    <property type="entry name" value="LytTR_DNA-bd_dom"/>
</dbReference>
<reference evidence="3 4" key="1">
    <citation type="submission" date="2023-05" db="EMBL/GenBank/DDBJ databases">
        <title>Novel species of genus Flectobacillus isolated from stream in China.</title>
        <authorList>
            <person name="Lu H."/>
        </authorList>
    </citation>
    <scope>NUCLEOTIDE SEQUENCE [LARGE SCALE GENOMIC DNA]</scope>
    <source>
        <strain evidence="3 4">KCTC 42575</strain>
    </source>
</reference>
<keyword evidence="4" id="KW-1185">Reference proteome</keyword>